<dbReference type="SUPFAM" id="SSF56925">
    <property type="entry name" value="OMPA-like"/>
    <property type="match status" value="1"/>
</dbReference>
<dbReference type="AlphaFoldDB" id="A0A0F4Q008"/>
<reference evidence="4 6" key="1">
    <citation type="journal article" date="2015" name="BMC Genomics">
        <title>Genome mining reveals unlocked bioactive potential of marine Gram-negative bacteria.</title>
        <authorList>
            <person name="Machado H."/>
            <person name="Sonnenschein E.C."/>
            <person name="Melchiorsen J."/>
            <person name="Gram L."/>
        </authorList>
    </citation>
    <scope>NUCLEOTIDE SEQUENCE [LARGE SCALE GENOMIC DNA]</scope>
    <source>
        <strain evidence="4 6">S3137</strain>
    </source>
</reference>
<evidence type="ECO:0000313" key="7">
    <source>
        <dbReference type="Proteomes" id="UP000305874"/>
    </source>
</evidence>
<reference evidence="5 7" key="2">
    <citation type="submission" date="2017-12" db="EMBL/GenBank/DDBJ databases">
        <authorList>
            <person name="Paulsen S."/>
            <person name="Gram L.K."/>
        </authorList>
    </citation>
    <scope>NUCLEOTIDE SEQUENCE [LARGE SCALE GENOMIC DNA]</scope>
    <source>
        <strain evidence="5 7">S2897</strain>
    </source>
</reference>
<feature type="domain" description="Outer membrane protein beta-barrel" evidence="3">
    <location>
        <begin position="7"/>
        <end position="154"/>
    </location>
</feature>
<evidence type="ECO:0000313" key="6">
    <source>
        <dbReference type="Proteomes" id="UP000033664"/>
    </source>
</evidence>
<dbReference type="Pfam" id="PF13505">
    <property type="entry name" value="OMP_b-brl"/>
    <property type="match status" value="1"/>
</dbReference>
<evidence type="ECO:0000313" key="5">
    <source>
        <dbReference type="EMBL" id="TMP85745.1"/>
    </source>
</evidence>
<keyword evidence="1 2" id="KW-0732">Signal</keyword>
<organism evidence="4 6">
    <name type="scientific">Pseudoalteromonas ruthenica</name>
    <dbReference type="NCBI Taxonomy" id="151081"/>
    <lineage>
        <taxon>Bacteria</taxon>
        <taxon>Pseudomonadati</taxon>
        <taxon>Pseudomonadota</taxon>
        <taxon>Gammaproteobacteria</taxon>
        <taxon>Alteromonadales</taxon>
        <taxon>Pseudoalteromonadaceae</taxon>
        <taxon>Pseudoalteromonas</taxon>
    </lineage>
</organism>
<reference evidence="5" key="4">
    <citation type="submission" date="2019-09" db="EMBL/GenBank/DDBJ databases">
        <title>Co-occurence of chitin degradation, pigmentation and bioactivity in marine Pseudoalteromonas.</title>
        <authorList>
            <person name="Sonnenschein E.C."/>
            <person name="Bech P.K."/>
        </authorList>
    </citation>
    <scope>NUCLEOTIDE SEQUENCE</scope>
    <source>
        <strain evidence="5">S2897</strain>
    </source>
</reference>
<protein>
    <recommendedName>
        <fullName evidence="3">Outer membrane protein beta-barrel domain-containing protein</fullName>
    </recommendedName>
</protein>
<accession>A0A0F4Q008</accession>
<evidence type="ECO:0000256" key="2">
    <source>
        <dbReference type="SAM" id="SignalP"/>
    </source>
</evidence>
<comment type="caution">
    <text evidence="4">The sequence shown here is derived from an EMBL/GenBank/DDBJ whole genome shotgun (WGS) entry which is preliminary data.</text>
</comment>
<evidence type="ECO:0000259" key="3">
    <source>
        <dbReference type="Pfam" id="PF13505"/>
    </source>
</evidence>
<name>A0A0F4Q008_9GAMM</name>
<dbReference type="RefSeq" id="WP_045978085.1">
    <property type="nucleotide sequence ID" value="NZ_CP023396.1"/>
</dbReference>
<sequence length="167" mass="17831">MMKKTLLALVLAGTSFASQANWQAGVGYVNLSDSEGGDSISLNALVGSLGYKFKTGDNFYLVPELRLGTGVGDDELYGAKIEVESFTALSLRGQYDLESGLYIYGAPSYANLEVKASAYGESASEDEWEFGLGGGVGYNFSNAMLAELSYEQFDGVDVVSLAVKFDF</sequence>
<dbReference type="Proteomes" id="UP000033664">
    <property type="component" value="Unassembled WGS sequence"/>
</dbReference>
<dbReference type="EMBL" id="PNCG01000019">
    <property type="protein sequence ID" value="TMP85745.1"/>
    <property type="molecule type" value="Genomic_DNA"/>
</dbReference>
<dbReference type="InterPro" id="IPR027385">
    <property type="entry name" value="Beta-barrel_OMP"/>
</dbReference>
<dbReference type="STRING" id="151081.TW72_05375"/>
<dbReference type="Proteomes" id="UP000305874">
    <property type="component" value="Unassembled WGS sequence"/>
</dbReference>
<dbReference type="InterPro" id="IPR011250">
    <property type="entry name" value="OMP/PagP_B-barrel"/>
</dbReference>
<evidence type="ECO:0000313" key="4">
    <source>
        <dbReference type="EMBL" id="KJZ01256.1"/>
    </source>
</evidence>
<feature type="chain" id="PRO_5033221811" description="Outer membrane protein beta-barrel domain-containing protein" evidence="2">
    <location>
        <begin position="21"/>
        <end position="167"/>
    </location>
</feature>
<dbReference type="GeneID" id="58227919"/>
<dbReference type="EMBL" id="JXXZ01000004">
    <property type="protein sequence ID" value="KJZ01256.1"/>
    <property type="molecule type" value="Genomic_DNA"/>
</dbReference>
<dbReference type="PATRIC" id="fig|151081.8.peg.43"/>
<gene>
    <name evidence="5" type="ORF">CWC05_16980</name>
    <name evidence="4" type="ORF">TW72_05375</name>
</gene>
<evidence type="ECO:0000256" key="1">
    <source>
        <dbReference type="ARBA" id="ARBA00022729"/>
    </source>
</evidence>
<reference evidence="7" key="3">
    <citation type="submission" date="2019-06" db="EMBL/GenBank/DDBJ databases">
        <title>Co-occurence of chitin degradation, pigmentation and bioactivity in marine Pseudoalteromonas.</title>
        <authorList>
            <person name="Sonnenschein E.C."/>
            <person name="Bech P.K."/>
        </authorList>
    </citation>
    <scope>NUCLEOTIDE SEQUENCE [LARGE SCALE GENOMIC DNA]</scope>
    <source>
        <strain evidence="7">S2897</strain>
    </source>
</reference>
<proteinExistence type="predicted"/>
<feature type="signal peptide" evidence="2">
    <location>
        <begin position="1"/>
        <end position="20"/>
    </location>
</feature>
<dbReference type="Gene3D" id="2.40.160.20">
    <property type="match status" value="1"/>
</dbReference>
<dbReference type="OrthoDB" id="6336662at2"/>
<keyword evidence="6" id="KW-1185">Reference proteome</keyword>